<feature type="chain" id="PRO_5045849420" evidence="3">
    <location>
        <begin position="20"/>
        <end position="723"/>
    </location>
</feature>
<feature type="domain" description="Histidine kinase/HSP90-like ATPase" evidence="4">
    <location>
        <begin position="619"/>
        <end position="720"/>
    </location>
</feature>
<dbReference type="Pfam" id="PF06580">
    <property type="entry name" value="His_kinase"/>
    <property type="match status" value="1"/>
</dbReference>
<dbReference type="RefSeq" id="WP_379977669.1">
    <property type="nucleotide sequence ID" value="NZ_JBHSFV010000002.1"/>
</dbReference>
<dbReference type="InterPro" id="IPR011990">
    <property type="entry name" value="TPR-like_helical_dom_sf"/>
</dbReference>
<keyword evidence="2" id="KW-0472">Membrane</keyword>
<dbReference type="InterPro" id="IPR003594">
    <property type="entry name" value="HATPase_dom"/>
</dbReference>
<dbReference type="InterPro" id="IPR024812">
    <property type="entry name" value="TPR_24"/>
</dbReference>
<evidence type="ECO:0000313" key="7">
    <source>
        <dbReference type="Proteomes" id="UP001596043"/>
    </source>
</evidence>
<reference evidence="7" key="1">
    <citation type="journal article" date="2019" name="Int. J. Syst. Evol. Microbiol.">
        <title>The Global Catalogue of Microorganisms (GCM) 10K type strain sequencing project: providing services to taxonomists for standard genome sequencing and annotation.</title>
        <authorList>
            <consortium name="The Broad Institute Genomics Platform"/>
            <consortium name="The Broad Institute Genome Sequencing Center for Infectious Disease"/>
            <person name="Wu L."/>
            <person name="Ma J."/>
        </authorList>
    </citation>
    <scope>NUCLEOTIDE SEQUENCE [LARGE SCALE GENOMIC DNA]</scope>
    <source>
        <strain evidence="7">YJ-61-S</strain>
    </source>
</reference>
<evidence type="ECO:0000259" key="5">
    <source>
        <dbReference type="Pfam" id="PF06580"/>
    </source>
</evidence>
<dbReference type="InterPro" id="IPR010559">
    <property type="entry name" value="Sig_transdc_His_kin_internal"/>
</dbReference>
<dbReference type="PANTHER" id="PTHR47050">
    <property type="entry name" value="TETRATRICOPEPTIDE REPEAT PROTEIN 24"/>
    <property type="match status" value="1"/>
</dbReference>
<feature type="repeat" description="TPR" evidence="1">
    <location>
        <begin position="122"/>
        <end position="155"/>
    </location>
</feature>
<dbReference type="PROSITE" id="PS50005">
    <property type="entry name" value="TPR"/>
    <property type="match status" value="3"/>
</dbReference>
<keyword evidence="3" id="KW-0732">Signal</keyword>
<dbReference type="Pfam" id="PF13374">
    <property type="entry name" value="TPR_10"/>
    <property type="match status" value="1"/>
</dbReference>
<dbReference type="InterPro" id="IPR019734">
    <property type="entry name" value="TPR_rpt"/>
</dbReference>
<gene>
    <name evidence="6" type="ORF">ACFO3O_06075</name>
</gene>
<feature type="repeat" description="TPR" evidence="1">
    <location>
        <begin position="202"/>
        <end position="235"/>
    </location>
</feature>
<feature type="transmembrane region" description="Helical" evidence="2">
    <location>
        <begin position="484"/>
        <end position="505"/>
    </location>
</feature>
<evidence type="ECO:0000256" key="1">
    <source>
        <dbReference type="PROSITE-ProRule" id="PRU00339"/>
    </source>
</evidence>
<keyword evidence="2" id="KW-0812">Transmembrane</keyword>
<comment type="caution">
    <text evidence="6">The sequence shown here is derived from an EMBL/GenBank/DDBJ whole genome shotgun (WGS) entry which is preliminary data.</text>
</comment>
<organism evidence="6 7">
    <name type="scientific">Dokdonia ponticola</name>
    <dbReference type="NCBI Taxonomy" id="2041041"/>
    <lineage>
        <taxon>Bacteria</taxon>
        <taxon>Pseudomonadati</taxon>
        <taxon>Bacteroidota</taxon>
        <taxon>Flavobacteriia</taxon>
        <taxon>Flavobacteriales</taxon>
        <taxon>Flavobacteriaceae</taxon>
        <taxon>Dokdonia</taxon>
    </lineage>
</organism>
<protein>
    <submittedName>
        <fullName evidence="6">Tetratricopeptide repeat protein</fullName>
    </submittedName>
</protein>
<keyword evidence="1" id="KW-0802">TPR repeat</keyword>
<evidence type="ECO:0000313" key="6">
    <source>
        <dbReference type="EMBL" id="MFC4633464.1"/>
    </source>
</evidence>
<name>A0ABV9HTK3_9FLAO</name>
<dbReference type="SUPFAM" id="SSF48452">
    <property type="entry name" value="TPR-like"/>
    <property type="match status" value="3"/>
</dbReference>
<proteinExistence type="predicted"/>
<dbReference type="SMART" id="SM00028">
    <property type="entry name" value="TPR"/>
    <property type="match status" value="9"/>
</dbReference>
<dbReference type="Pfam" id="PF02518">
    <property type="entry name" value="HATPase_c"/>
    <property type="match status" value="1"/>
</dbReference>
<evidence type="ECO:0000259" key="4">
    <source>
        <dbReference type="Pfam" id="PF02518"/>
    </source>
</evidence>
<dbReference type="SUPFAM" id="SSF55874">
    <property type="entry name" value="ATPase domain of HSP90 chaperone/DNA topoisomerase II/histidine kinase"/>
    <property type="match status" value="1"/>
</dbReference>
<dbReference type="Gene3D" id="1.25.40.10">
    <property type="entry name" value="Tetratricopeptide repeat domain"/>
    <property type="match status" value="2"/>
</dbReference>
<keyword evidence="7" id="KW-1185">Reference proteome</keyword>
<dbReference type="Pfam" id="PF13424">
    <property type="entry name" value="TPR_12"/>
    <property type="match status" value="3"/>
</dbReference>
<dbReference type="PANTHER" id="PTHR47050:SF1">
    <property type="entry name" value="TETRATRICOPEPTIDE REPEAT PROTEIN 24-LIKE"/>
    <property type="match status" value="1"/>
</dbReference>
<feature type="domain" description="Signal transduction histidine kinase internal region" evidence="5">
    <location>
        <begin position="520"/>
        <end position="593"/>
    </location>
</feature>
<evidence type="ECO:0000256" key="2">
    <source>
        <dbReference type="SAM" id="Phobius"/>
    </source>
</evidence>
<feature type="repeat" description="TPR" evidence="1">
    <location>
        <begin position="162"/>
        <end position="195"/>
    </location>
</feature>
<dbReference type="Gene3D" id="3.30.565.10">
    <property type="entry name" value="Histidine kinase-like ATPase, C-terminal domain"/>
    <property type="match status" value="1"/>
</dbReference>
<sequence length="723" mass="83190">MKRVIFLGLFLLFSTAIFSQNTRIDSLEIKLNTHTTNDSVRVNLLNEIAESYFTNQDSTKMVLYLNEAKHIAAEINYKKGIGKSLYLMGMSQAFHSNFTLGLENYNKAIEVYKAINFKKGIAECHNSIGRFFYKNGNQKQAIENYKKSLNIYEQLNDIDEVFVVLNNIGWSYLLTGDYDQAIIFYKKALNSSEETSNQSLLSYCLSDLGVIYTHQSNYPLALEYFKKSLIIGKKSGDSISIGNTLGNMGPVYDHLENYEKAIECYKESNRFLNGTDKNGMASNLNNIGLVYKAMKDYEYANQYLKDALEKFKEINNRGSQALSLNNIGDVHVALKKYSIAYQYYEEAKEINIEVDNQLGLCNSYLGIATVYTKQKKYKNALNFALKSQEISNQLELIDYQRDASKLLAEIYKNTNQYKKAFESHKIFKFLNDSLFNKKNIEKIAQLEAEYKYKQALDSASIRELKLTKTVNDTSQNLKKSQRNYLVSIIIFLLISMLLGGIIFYLKFRNIKATTHNIIVEQRLLRSQMTPHFIFNSLSVLQGMILNKEEKKSVVYLSKFSKLLRIILENSREKMVLLSQELAAIENYLSLQNLENESYNYTVSIDETIDTNAFEIPPMLIQPFVENAIEHAFTNQLENREIHVRITYEDQKLICTITDNGVGIHSQPIAKRKDKNSLATTITSERLQILSKDFNREGSVTIENRQKYNEQGTLVTLVIPYKKM</sequence>
<feature type="signal peptide" evidence="3">
    <location>
        <begin position="1"/>
        <end position="19"/>
    </location>
</feature>
<dbReference type="Proteomes" id="UP001596043">
    <property type="component" value="Unassembled WGS sequence"/>
</dbReference>
<dbReference type="InterPro" id="IPR036890">
    <property type="entry name" value="HATPase_C_sf"/>
</dbReference>
<evidence type="ECO:0000256" key="3">
    <source>
        <dbReference type="SAM" id="SignalP"/>
    </source>
</evidence>
<keyword evidence="2" id="KW-1133">Transmembrane helix</keyword>
<accession>A0ABV9HTK3</accession>
<dbReference type="EMBL" id="JBHSFV010000002">
    <property type="protein sequence ID" value="MFC4633464.1"/>
    <property type="molecule type" value="Genomic_DNA"/>
</dbReference>